<dbReference type="CDD" id="cd02440">
    <property type="entry name" value="AdoMet_MTases"/>
    <property type="match status" value="1"/>
</dbReference>
<dbReference type="Gene3D" id="3.40.50.150">
    <property type="entry name" value="Vaccinia Virus protein VP39"/>
    <property type="match status" value="1"/>
</dbReference>
<dbReference type="RefSeq" id="WP_281815327.1">
    <property type="nucleotide sequence ID" value="NZ_BRLB01000005.1"/>
</dbReference>
<dbReference type="InterPro" id="IPR029063">
    <property type="entry name" value="SAM-dependent_MTases_sf"/>
</dbReference>
<dbReference type="InterPro" id="IPR013216">
    <property type="entry name" value="Methyltransf_11"/>
</dbReference>
<dbReference type="GO" id="GO:0008757">
    <property type="term" value="F:S-adenosylmethionine-dependent methyltransferase activity"/>
    <property type="evidence" value="ECO:0007669"/>
    <property type="project" value="InterPro"/>
</dbReference>
<dbReference type="Pfam" id="PF08241">
    <property type="entry name" value="Methyltransf_11"/>
    <property type="match status" value="1"/>
</dbReference>
<feature type="domain" description="Methyltransferase type 11" evidence="1">
    <location>
        <begin position="50"/>
        <end position="145"/>
    </location>
</feature>
<dbReference type="SUPFAM" id="SSF53335">
    <property type="entry name" value="S-adenosyl-L-methionine-dependent methyltransferases"/>
    <property type="match status" value="1"/>
</dbReference>
<evidence type="ECO:0000313" key="3">
    <source>
        <dbReference type="Proteomes" id="UP001144256"/>
    </source>
</evidence>
<evidence type="ECO:0000259" key="1">
    <source>
        <dbReference type="Pfam" id="PF08241"/>
    </source>
</evidence>
<keyword evidence="3" id="KW-1185">Reference proteome</keyword>
<sequence>MNRDKRIYKEKKIWDRLARRYDKQISIFNDAYELTTNKAKNILREDDNILEIACGTGIVSFGIADAVKKVTAIDISKEMIDVAKEKAKKMNVENIEFQVADGYNLQYEDNSFDTILLFNTLHIVKEPDTLLNEIYRLLKPNGYLLTVTDCYSEPVKIKTRLMLNVQKLVRILGIIPYLSYYRKENVDNYILKHNFKIMERYILNKEPVNYYVSAIKNKNL</sequence>
<dbReference type="EMBL" id="BRLB01000005">
    <property type="protein sequence ID" value="GKX29708.1"/>
    <property type="molecule type" value="Genomic_DNA"/>
</dbReference>
<name>A0A9W5YCB1_9FIRM</name>
<dbReference type="PANTHER" id="PTHR43591">
    <property type="entry name" value="METHYLTRANSFERASE"/>
    <property type="match status" value="1"/>
</dbReference>
<evidence type="ECO:0000313" key="2">
    <source>
        <dbReference type="EMBL" id="GKX29708.1"/>
    </source>
</evidence>
<gene>
    <name evidence="2" type="ORF">SH1V18_21880</name>
</gene>
<dbReference type="AlphaFoldDB" id="A0A9W5YCB1"/>
<comment type="caution">
    <text evidence="2">The sequence shown here is derived from an EMBL/GenBank/DDBJ whole genome shotgun (WGS) entry which is preliminary data.</text>
</comment>
<organism evidence="2 3">
    <name type="scientific">Vallitalea longa</name>
    <dbReference type="NCBI Taxonomy" id="2936439"/>
    <lineage>
        <taxon>Bacteria</taxon>
        <taxon>Bacillati</taxon>
        <taxon>Bacillota</taxon>
        <taxon>Clostridia</taxon>
        <taxon>Lachnospirales</taxon>
        <taxon>Vallitaleaceae</taxon>
        <taxon>Vallitalea</taxon>
    </lineage>
</organism>
<dbReference type="PANTHER" id="PTHR43591:SF110">
    <property type="entry name" value="RHODANESE DOMAIN-CONTAINING PROTEIN"/>
    <property type="match status" value="1"/>
</dbReference>
<accession>A0A9W5YCB1</accession>
<reference evidence="2" key="1">
    <citation type="submission" date="2022-06" db="EMBL/GenBank/DDBJ databases">
        <title>Vallitalea longa sp. nov., an anaerobic bacterium isolated from marine sediment.</title>
        <authorList>
            <person name="Hirano S."/>
            <person name="Terahara T."/>
            <person name="Mori K."/>
            <person name="Hamada M."/>
            <person name="Matsumoto R."/>
            <person name="Kobayashi T."/>
        </authorList>
    </citation>
    <scope>NUCLEOTIDE SEQUENCE</scope>
    <source>
        <strain evidence="2">SH18-1</strain>
    </source>
</reference>
<dbReference type="Proteomes" id="UP001144256">
    <property type="component" value="Unassembled WGS sequence"/>
</dbReference>
<protein>
    <recommendedName>
        <fullName evidence="1">Methyltransferase type 11 domain-containing protein</fullName>
    </recommendedName>
</protein>
<proteinExistence type="predicted"/>